<evidence type="ECO:0000313" key="6">
    <source>
        <dbReference type="EMBL" id="KAG5642588.1"/>
    </source>
</evidence>
<reference evidence="6" key="2">
    <citation type="submission" date="2021-10" db="EMBL/GenBank/DDBJ databases">
        <title>Phylogenomics reveals ancestral predisposition of the termite-cultivated fungus Termitomyces towards a domesticated lifestyle.</title>
        <authorList>
            <person name="Auxier B."/>
            <person name="Grum-Grzhimaylo A."/>
            <person name="Cardenas M.E."/>
            <person name="Lodge J.D."/>
            <person name="Laessoe T."/>
            <person name="Pedersen O."/>
            <person name="Smith M.E."/>
            <person name="Kuyper T.W."/>
            <person name="Franco-Molano E.A."/>
            <person name="Baroni T.J."/>
            <person name="Aanen D.K."/>
        </authorList>
    </citation>
    <scope>NUCLEOTIDE SEQUENCE</scope>
    <source>
        <strain evidence="6">AP01</strain>
        <tissue evidence="6">Mycelium</tissue>
    </source>
</reference>
<gene>
    <name evidence="6" type="ORF">DXG03_002512</name>
</gene>
<dbReference type="CDD" id="cd08771">
    <property type="entry name" value="DLP_1"/>
    <property type="match status" value="1"/>
</dbReference>
<dbReference type="PANTHER" id="PTHR11566:SF131">
    <property type="entry name" value="GTPASE, PUTATIVE (AFU_ORTHOLOGUE AFUA_6G07630)-RELATED"/>
    <property type="match status" value="1"/>
</dbReference>
<dbReference type="InterPro" id="IPR045063">
    <property type="entry name" value="Dynamin_N"/>
</dbReference>
<evidence type="ECO:0000256" key="2">
    <source>
        <dbReference type="ARBA" id="ARBA00023134"/>
    </source>
</evidence>
<dbReference type="InterPro" id="IPR020850">
    <property type="entry name" value="GED_dom"/>
</dbReference>
<dbReference type="GO" id="GO:0005525">
    <property type="term" value="F:GTP binding"/>
    <property type="evidence" value="ECO:0007669"/>
    <property type="project" value="InterPro"/>
</dbReference>
<dbReference type="Gene3D" id="3.40.50.300">
    <property type="entry name" value="P-loop containing nucleotide triphosphate hydrolases"/>
    <property type="match status" value="1"/>
</dbReference>
<keyword evidence="7" id="KW-1185">Reference proteome</keyword>
<dbReference type="EMBL" id="JABCKV010000173">
    <property type="protein sequence ID" value="KAG5642588.1"/>
    <property type="molecule type" value="Genomic_DNA"/>
</dbReference>
<sequence length="776" mass="86245">MDPKPNELSGSQYALRRKELLSLLKQLRATGSQGELDLPRITVIGNQSAGKSSVVEAISGITVPRDAGTCTRCPMECRLSSSTNRWTCQISIRREYDASGSLLDKVSETPFGHVIIDKNNVELALRRAQVAVLNPDLDPSDILRASADDLTKAPFVSSQSLAFSRDIICVDLEGPELTDLAFIDLPGLIQNAEPRTIKLVEDMVVSHIKGNCLILVALPMTDDIENQKALRLARQEDPDGRRTIGVMTKPDMLTAGSTKARDIWLDIIEGRRHPLVHGYYCTRQPDDAQRAAEITPSEAREAEANFFSSTHPWSTSAHKERFGTVHLVATLSRLLVGIINDTLPRILAEAASKLETCSRELATLPEELRGDPATHMLKLLTTFCDDVQRSTSTGSDASQLIHRNRDAYASFKSAIRKTAPNFIPAVLYDLDGNPSGQHEEAAETSLGVDDLTKAKPFFLNNMRDHIKQSVTRELPNNVPFSAKADLIMQFQEGWHAAIAVCFTAVRQQVEAMLEQRVKDTFYRYDHLEGHIRIFIAEIVQKHFDACSSILLPVLKFETTPYTQNTHYLAESHAKWLGIYKEARSSSRSSQPAHKKRKVDQGQSQAIRASQSKPPSPAPTGFVSGSNGFSRKRPATDDEHPEGESERDLQIKEALAALSALGYHGVKPEDLARLVPPDEYETELQMMAEVRGYFQIAYKRIIDNVPSMIDYMFVKAVAEDMQSFLISKFALGTADATERCSAFLADNPMVVIKRKELSARKDRLEEVKHALHTFGLS</sequence>
<dbReference type="SUPFAM" id="SSF52540">
    <property type="entry name" value="P-loop containing nucleoside triphosphate hydrolases"/>
    <property type="match status" value="1"/>
</dbReference>
<accession>A0A9P7G5N2</accession>
<comment type="caution">
    <text evidence="6">The sequence shown here is derived from an EMBL/GenBank/DDBJ whole genome shotgun (WGS) entry which is preliminary data.</text>
</comment>
<feature type="region of interest" description="Disordered" evidence="3">
    <location>
        <begin position="584"/>
        <end position="647"/>
    </location>
</feature>
<dbReference type="Gene3D" id="1.20.120.1240">
    <property type="entry name" value="Dynamin, middle domain"/>
    <property type="match status" value="1"/>
</dbReference>
<reference evidence="6" key="1">
    <citation type="submission" date="2020-07" db="EMBL/GenBank/DDBJ databases">
        <authorList>
            <person name="Nieuwenhuis M."/>
            <person name="Van De Peppel L.J.J."/>
        </authorList>
    </citation>
    <scope>NUCLEOTIDE SEQUENCE</scope>
    <source>
        <strain evidence="6">AP01</strain>
        <tissue evidence="6">Mycelium</tissue>
    </source>
</reference>
<name>A0A9P7G5N2_9AGAR</name>
<dbReference type="InterPro" id="IPR022812">
    <property type="entry name" value="Dynamin"/>
</dbReference>
<evidence type="ECO:0000256" key="3">
    <source>
        <dbReference type="SAM" id="MobiDB-lite"/>
    </source>
</evidence>
<feature type="domain" description="GED" evidence="4">
    <location>
        <begin position="682"/>
        <end position="776"/>
    </location>
</feature>
<feature type="compositionally biased region" description="Polar residues" evidence="3">
    <location>
        <begin position="600"/>
        <end position="612"/>
    </location>
</feature>
<keyword evidence="1" id="KW-0547">Nucleotide-binding</keyword>
<dbReference type="GO" id="GO:0005874">
    <property type="term" value="C:microtubule"/>
    <property type="evidence" value="ECO:0007669"/>
    <property type="project" value="TreeGrafter"/>
</dbReference>
<dbReference type="InterPro" id="IPR003130">
    <property type="entry name" value="GED"/>
</dbReference>
<dbReference type="PANTHER" id="PTHR11566">
    <property type="entry name" value="DYNAMIN"/>
    <property type="match status" value="1"/>
</dbReference>
<evidence type="ECO:0000259" key="5">
    <source>
        <dbReference type="PROSITE" id="PS51718"/>
    </source>
</evidence>
<dbReference type="InterPro" id="IPR027417">
    <property type="entry name" value="P-loop_NTPase"/>
</dbReference>
<dbReference type="AlphaFoldDB" id="A0A9P7G5N2"/>
<dbReference type="GO" id="GO:0003924">
    <property type="term" value="F:GTPase activity"/>
    <property type="evidence" value="ECO:0007669"/>
    <property type="project" value="InterPro"/>
</dbReference>
<dbReference type="OrthoDB" id="5061070at2759"/>
<dbReference type="InterPro" id="IPR000375">
    <property type="entry name" value="Dynamin_stalk"/>
</dbReference>
<dbReference type="PROSITE" id="PS51718">
    <property type="entry name" value="G_DYNAMIN_2"/>
    <property type="match status" value="1"/>
</dbReference>
<dbReference type="PRINTS" id="PR00195">
    <property type="entry name" value="DYNAMIN"/>
</dbReference>
<dbReference type="InterPro" id="IPR001401">
    <property type="entry name" value="Dynamin_GTPase"/>
</dbReference>
<dbReference type="Proteomes" id="UP000775547">
    <property type="component" value="Unassembled WGS sequence"/>
</dbReference>
<dbReference type="InterPro" id="IPR030381">
    <property type="entry name" value="G_DYNAMIN_dom"/>
</dbReference>
<feature type="compositionally biased region" description="Basic and acidic residues" evidence="3">
    <location>
        <begin position="633"/>
        <end position="647"/>
    </location>
</feature>
<dbReference type="Pfam" id="PF01031">
    <property type="entry name" value="Dynamin_M"/>
    <property type="match status" value="1"/>
</dbReference>
<dbReference type="PROSITE" id="PS51388">
    <property type="entry name" value="GED"/>
    <property type="match status" value="1"/>
</dbReference>
<dbReference type="Pfam" id="PF00350">
    <property type="entry name" value="Dynamin_N"/>
    <property type="match status" value="1"/>
</dbReference>
<keyword evidence="2" id="KW-0342">GTP-binding</keyword>
<dbReference type="GO" id="GO:0008017">
    <property type="term" value="F:microtubule binding"/>
    <property type="evidence" value="ECO:0007669"/>
    <property type="project" value="TreeGrafter"/>
</dbReference>
<dbReference type="SMART" id="SM00053">
    <property type="entry name" value="DYNc"/>
    <property type="match status" value="1"/>
</dbReference>
<dbReference type="GO" id="GO:0031623">
    <property type="term" value="P:receptor internalization"/>
    <property type="evidence" value="ECO:0007669"/>
    <property type="project" value="TreeGrafter"/>
</dbReference>
<evidence type="ECO:0000313" key="7">
    <source>
        <dbReference type="Proteomes" id="UP000775547"/>
    </source>
</evidence>
<proteinExistence type="predicted"/>
<dbReference type="GO" id="GO:0005886">
    <property type="term" value="C:plasma membrane"/>
    <property type="evidence" value="ECO:0007669"/>
    <property type="project" value="TreeGrafter"/>
</dbReference>
<evidence type="ECO:0000256" key="1">
    <source>
        <dbReference type="ARBA" id="ARBA00022741"/>
    </source>
</evidence>
<dbReference type="GO" id="GO:0005737">
    <property type="term" value="C:cytoplasm"/>
    <property type="evidence" value="ECO:0007669"/>
    <property type="project" value="TreeGrafter"/>
</dbReference>
<evidence type="ECO:0000259" key="4">
    <source>
        <dbReference type="PROSITE" id="PS51388"/>
    </source>
</evidence>
<organism evidence="6 7">
    <name type="scientific">Asterophora parasitica</name>
    <dbReference type="NCBI Taxonomy" id="117018"/>
    <lineage>
        <taxon>Eukaryota</taxon>
        <taxon>Fungi</taxon>
        <taxon>Dikarya</taxon>
        <taxon>Basidiomycota</taxon>
        <taxon>Agaricomycotina</taxon>
        <taxon>Agaricomycetes</taxon>
        <taxon>Agaricomycetidae</taxon>
        <taxon>Agaricales</taxon>
        <taxon>Tricholomatineae</taxon>
        <taxon>Lyophyllaceae</taxon>
        <taxon>Asterophora</taxon>
    </lineage>
</organism>
<dbReference type="Pfam" id="PF02212">
    <property type="entry name" value="GED"/>
    <property type="match status" value="1"/>
</dbReference>
<protein>
    <submittedName>
        <fullName evidence="6">Uncharacterized protein</fullName>
    </submittedName>
</protein>
<feature type="domain" description="Dynamin-type G" evidence="5">
    <location>
        <begin position="35"/>
        <end position="344"/>
    </location>
</feature>